<dbReference type="KEGG" id="pxu:106119633"/>
<sequence>MPKKSKVNKLSRMSEEERARYLQHRADLEEEARRRKRELIARFIKNKLDKEESYSKMNTAKINQEWRYILRKIKCKQMASDIQGMIISFNFLVERKDRQILSLTRALEDSDEQHRRAFQTHTENLNYFLRIGAQRLDKLHTEYDRQKDLLLENWEGEELDITDNQDRAEMKLTLITYIQDRDFRAYKKKREIAMLTAKNDERLEHEEQMRNLCRPKQLEIELYFNKLRDTYDSYEEHHNPMMGHYRALREKDDFYQRDIARNERLIEQATDILMNLQKEWMRTTKSLSNKMNRMTNRKEDLAKKYWQMKKESKLMSCRDNDMLTVLVNCSQDTIKRLEEVNSKVNKITQMNQICSKYENSRLDVLEDCPEDWIPLNFEHLNEEMINECKEYMKMDKFLNKVNRVKVQTMCLKAEKAKLAKENIQLKQYIKKYLTELALKGGKDRPASMKYTSNIQKTDENGRTLYRPVTCIEGALSNAVMYEKRMKLQEQRDKELGGIHAYPRVCW</sequence>
<comment type="subcellular location">
    <subcellularLocation>
        <location evidence="1">Cytoplasm</location>
        <location evidence="1">Cytoskeleton</location>
        <location evidence="1">Flagellum axoneme</location>
    </subcellularLocation>
    <subcellularLocation>
        <location evidence="8">Cytoplasm</location>
        <location evidence="8">Cytoskeleton</location>
        <location evidence="8">Flagellum basal body</location>
    </subcellularLocation>
</comment>
<keyword evidence="2" id="KW-0963">Cytoplasm</keyword>
<evidence type="ECO:0000256" key="6">
    <source>
        <dbReference type="ARBA" id="ARBA00023212"/>
    </source>
</evidence>
<evidence type="ECO:0000256" key="3">
    <source>
        <dbReference type="ARBA" id="ARBA00022846"/>
    </source>
</evidence>
<evidence type="ECO:0000256" key="8">
    <source>
        <dbReference type="ARBA" id="ARBA00037841"/>
    </source>
</evidence>
<dbReference type="PANTHER" id="PTHR21625:SF0">
    <property type="entry name" value="DYNEIN REGULATORY COMPLEX SUBUNIT 2"/>
    <property type="match status" value="1"/>
</dbReference>
<evidence type="ECO:0000256" key="12">
    <source>
        <dbReference type="ARBA" id="ARBA00045865"/>
    </source>
</evidence>
<name>A0AAJ6ZDB5_PAPXU</name>
<dbReference type="GO" id="GO:0005858">
    <property type="term" value="C:axonemal dynein complex"/>
    <property type="evidence" value="ECO:0007669"/>
    <property type="project" value="InterPro"/>
</dbReference>
<evidence type="ECO:0000313" key="15">
    <source>
        <dbReference type="RefSeq" id="XP_013170141.1"/>
    </source>
</evidence>
<keyword evidence="5" id="KW-0969">Cilium</keyword>
<evidence type="ECO:0000256" key="2">
    <source>
        <dbReference type="ARBA" id="ARBA00022490"/>
    </source>
</evidence>
<dbReference type="AlphaFoldDB" id="A0AAJ6ZDB5"/>
<comment type="similarity">
    <text evidence="9">Belongs to the DRC2 family.</text>
</comment>
<dbReference type="GeneID" id="106119633"/>
<keyword evidence="3" id="KW-0282">Flagellum</keyword>
<evidence type="ECO:0000256" key="5">
    <source>
        <dbReference type="ARBA" id="ARBA00023069"/>
    </source>
</evidence>
<dbReference type="GO" id="GO:0003352">
    <property type="term" value="P:regulation of cilium movement"/>
    <property type="evidence" value="ECO:0007669"/>
    <property type="project" value="TreeGrafter"/>
</dbReference>
<evidence type="ECO:0000256" key="1">
    <source>
        <dbReference type="ARBA" id="ARBA00004611"/>
    </source>
</evidence>
<dbReference type="GO" id="GO:0060285">
    <property type="term" value="P:cilium-dependent cell motility"/>
    <property type="evidence" value="ECO:0007669"/>
    <property type="project" value="TreeGrafter"/>
</dbReference>
<dbReference type="Proteomes" id="UP000694872">
    <property type="component" value="Unplaced"/>
</dbReference>
<keyword evidence="6" id="KW-0206">Cytoskeleton</keyword>
<gene>
    <name evidence="15" type="primary">LOC106119633</name>
</gene>
<evidence type="ECO:0000256" key="11">
    <source>
        <dbReference type="ARBA" id="ARBA00041517"/>
    </source>
</evidence>
<proteinExistence type="inferred from homology"/>
<evidence type="ECO:0000256" key="10">
    <source>
        <dbReference type="ARBA" id="ARBA00040899"/>
    </source>
</evidence>
<dbReference type="PANTHER" id="PTHR21625">
    <property type="entry name" value="NYD-SP28 PROTEIN"/>
    <property type="match status" value="1"/>
</dbReference>
<evidence type="ECO:0000256" key="13">
    <source>
        <dbReference type="SAM" id="Coils"/>
    </source>
</evidence>
<evidence type="ECO:0000259" key="14">
    <source>
        <dbReference type="Pfam" id="PF14772"/>
    </source>
</evidence>
<keyword evidence="7" id="KW-0966">Cell projection</keyword>
<dbReference type="RefSeq" id="XP_013170141.1">
    <property type="nucleotide sequence ID" value="XM_013314687.1"/>
</dbReference>
<dbReference type="Pfam" id="PF14772">
    <property type="entry name" value="NYD-SP28"/>
    <property type="match status" value="1"/>
</dbReference>
<feature type="domain" description="Dynein regulatory complex protein 1/2 N-terminal" evidence="14">
    <location>
        <begin position="24"/>
        <end position="124"/>
    </location>
</feature>
<feature type="coiled-coil region" evidence="13">
    <location>
        <begin position="11"/>
        <end position="38"/>
    </location>
</feature>
<dbReference type="InterPro" id="IPR039750">
    <property type="entry name" value="DRC1/DRC2"/>
</dbReference>
<evidence type="ECO:0000256" key="4">
    <source>
        <dbReference type="ARBA" id="ARBA00023054"/>
    </source>
</evidence>
<dbReference type="GO" id="GO:0070286">
    <property type="term" value="P:axonemal dynein complex assembly"/>
    <property type="evidence" value="ECO:0007669"/>
    <property type="project" value="InterPro"/>
</dbReference>
<comment type="function">
    <text evidence="12">Component of the nexin-dynein regulatory complex (N-DRC), a key regulator of ciliary/flagellar motility which maintains the alignment and integrity of the distal axoneme and regulates microtubule sliding in motile axonemes. Plays a critical role in the assembly of N-DRC and also stabilizes the assembly of multiple inner dynein arms and radial spokes. Coassembles with DRC1 to form a central scaffold needed for assembly of the N-DRC and its attachment to the outer doublet microtubules.</text>
</comment>
<feature type="coiled-coil region" evidence="13">
    <location>
        <begin position="259"/>
        <end position="311"/>
    </location>
</feature>
<evidence type="ECO:0000256" key="7">
    <source>
        <dbReference type="ARBA" id="ARBA00023273"/>
    </source>
</evidence>
<reference evidence="15" key="1">
    <citation type="submission" date="2025-08" db="UniProtKB">
        <authorList>
            <consortium name="RefSeq"/>
        </authorList>
    </citation>
    <scope>IDENTIFICATION</scope>
</reference>
<accession>A0AAJ6ZDB5</accession>
<protein>
    <recommendedName>
        <fullName evidence="10">Dynein regulatory complex subunit 2</fullName>
    </recommendedName>
    <alternativeName>
        <fullName evidence="11">Coiled-coil domain-containing protein 65</fullName>
    </alternativeName>
</protein>
<keyword evidence="4 13" id="KW-0175">Coiled coil</keyword>
<dbReference type="InterPro" id="IPR039505">
    <property type="entry name" value="DRC1/2_N"/>
</dbReference>
<organism evidence="15">
    <name type="scientific">Papilio xuthus</name>
    <name type="common">Asian swallowtail butterfly</name>
    <dbReference type="NCBI Taxonomy" id="66420"/>
    <lineage>
        <taxon>Eukaryota</taxon>
        <taxon>Metazoa</taxon>
        <taxon>Ecdysozoa</taxon>
        <taxon>Arthropoda</taxon>
        <taxon>Hexapoda</taxon>
        <taxon>Insecta</taxon>
        <taxon>Pterygota</taxon>
        <taxon>Neoptera</taxon>
        <taxon>Endopterygota</taxon>
        <taxon>Lepidoptera</taxon>
        <taxon>Glossata</taxon>
        <taxon>Ditrysia</taxon>
        <taxon>Papilionoidea</taxon>
        <taxon>Papilionidae</taxon>
        <taxon>Papilioninae</taxon>
        <taxon>Papilio</taxon>
    </lineage>
</organism>
<evidence type="ECO:0000256" key="9">
    <source>
        <dbReference type="ARBA" id="ARBA00038424"/>
    </source>
</evidence>